<proteinExistence type="predicted"/>
<evidence type="ECO:0000256" key="1">
    <source>
        <dbReference type="SAM" id="MobiDB-lite"/>
    </source>
</evidence>
<dbReference type="AlphaFoldDB" id="A0A3P6PMY9"/>
<keyword evidence="3" id="KW-1185">Reference proteome</keyword>
<accession>A0A3P6PMY9</accession>
<organism evidence="2 3">
    <name type="scientific">Anisakis simplex</name>
    <name type="common">Herring worm</name>
    <dbReference type="NCBI Taxonomy" id="6269"/>
    <lineage>
        <taxon>Eukaryota</taxon>
        <taxon>Metazoa</taxon>
        <taxon>Ecdysozoa</taxon>
        <taxon>Nematoda</taxon>
        <taxon>Chromadorea</taxon>
        <taxon>Rhabditida</taxon>
        <taxon>Spirurina</taxon>
        <taxon>Ascaridomorpha</taxon>
        <taxon>Ascaridoidea</taxon>
        <taxon>Anisakidae</taxon>
        <taxon>Anisakis</taxon>
        <taxon>Anisakis simplex complex</taxon>
    </lineage>
</organism>
<sequence length="62" mass="6976">MQCSGIEPKRPLCGPLAQRGLYDKSVRDESVLCHFEGHCRRDGPRSKPAVMFPDEPQKNAVH</sequence>
<name>A0A3P6PMY9_ANISI</name>
<dbReference type="EMBL" id="UYRR01024738">
    <property type="protein sequence ID" value="VDK34167.1"/>
    <property type="molecule type" value="Genomic_DNA"/>
</dbReference>
<evidence type="ECO:0000313" key="3">
    <source>
        <dbReference type="Proteomes" id="UP000267096"/>
    </source>
</evidence>
<protein>
    <submittedName>
        <fullName evidence="2">Uncharacterized protein</fullName>
    </submittedName>
</protein>
<evidence type="ECO:0000313" key="2">
    <source>
        <dbReference type="EMBL" id="VDK34167.1"/>
    </source>
</evidence>
<feature type="region of interest" description="Disordered" evidence="1">
    <location>
        <begin position="42"/>
        <end position="62"/>
    </location>
</feature>
<gene>
    <name evidence="2" type="ORF">ASIM_LOCUS8767</name>
</gene>
<dbReference type="Proteomes" id="UP000267096">
    <property type="component" value="Unassembled WGS sequence"/>
</dbReference>
<reference evidence="2 3" key="1">
    <citation type="submission" date="2018-11" db="EMBL/GenBank/DDBJ databases">
        <authorList>
            <consortium name="Pathogen Informatics"/>
        </authorList>
    </citation>
    <scope>NUCLEOTIDE SEQUENCE [LARGE SCALE GENOMIC DNA]</scope>
</reference>